<dbReference type="SMART" id="SM00369">
    <property type="entry name" value="LRR_TYP"/>
    <property type="match status" value="7"/>
</dbReference>
<feature type="region of interest" description="Disordered" evidence="3">
    <location>
        <begin position="611"/>
        <end position="640"/>
    </location>
</feature>
<organism evidence="4 5">
    <name type="scientific">Trametes coccinea (strain BRFM310)</name>
    <name type="common">Pycnoporus coccineus</name>
    <dbReference type="NCBI Taxonomy" id="1353009"/>
    <lineage>
        <taxon>Eukaryota</taxon>
        <taxon>Fungi</taxon>
        <taxon>Dikarya</taxon>
        <taxon>Basidiomycota</taxon>
        <taxon>Agaricomycotina</taxon>
        <taxon>Agaricomycetes</taxon>
        <taxon>Polyporales</taxon>
        <taxon>Polyporaceae</taxon>
        <taxon>Trametes</taxon>
    </lineage>
</organism>
<keyword evidence="5" id="KW-1185">Reference proteome</keyword>
<feature type="region of interest" description="Disordered" evidence="3">
    <location>
        <begin position="1"/>
        <end position="107"/>
    </location>
</feature>
<dbReference type="Proteomes" id="UP000193067">
    <property type="component" value="Unassembled WGS sequence"/>
</dbReference>
<gene>
    <name evidence="4" type="ORF">PYCCODRAFT_1398247</name>
</gene>
<protein>
    <submittedName>
        <fullName evidence="4">L domain-like protein</fullName>
    </submittedName>
</protein>
<keyword evidence="1" id="KW-0433">Leucine-rich repeat</keyword>
<dbReference type="InterPro" id="IPR003591">
    <property type="entry name" value="Leu-rich_rpt_typical-subtyp"/>
</dbReference>
<keyword evidence="2" id="KW-0677">Repeat</keyword>
<dbReference type="Pfam" id="PF13516">
    <property type="entry name" value="LRR_6"/>
    <property type="match status" value="1"/>
</dbReference>
<dbReference type="PANTHER" id="PTHR24366">
    <property type="entry name" value="IG(IMMUNOGLOBULIN) AND LRR(LEUCINE RICH REPEAT) DOMAINS"/>
    <property type="match status" value="1"/>
</dbReference>
<dbReference type="AlphaFoldDB" id="A0A1Y2I965"/>
<evidence type="ECO:0000256" key="3">
    <source>
        <dbReference type="SAM" id="MobiDB-lite"/>
    </source>
</evidence>
<dbReference type="PANTHER" id="PTHR24366:SF168">
    <property type="entry name" value="GH22922P-RELATED"/>
    <property type="match status" value="1"/>
</dbReference>
<dbReference type="PROSITE" id="PS51450">
    <property type="entry name" value="LRR"/>
    <property type="match status" value="5"/>
</dbReference>
<dbReference type="Pfam" id="PF13855">
    <property type="entry name" value="LRR_8"/>
    <property type="match status" value="1"/>
</dbReference>
<evidence type="ECO:0000256" key="2">
    <source>
        <dbReference type="ARBA" id="ARBA00022737"/>
    </source>
</evidence>
<dbReference type="EMBL" id="KZ084147">
    <property type="protein sequence ID" value="OSC97686.1"/>
    <property type="molecule type" value="Genomic_DNA"/>
</dbReference>
<feature type="compositionally biased region" description="Polar residues" evidence="3">
    <location>
        <begin position="44"/>
        <end position="66"/>
    </location>
</feature>
<dbReference type="STRING" id="1353009.A0A1Y2I965"/>
<evidence type="ECO:0000256" key="1">
    <source>
        <dbReference type="ARBA" id="ARBA00022614"/>
    </source>
</evidence>
<dbReference type="InterPro" id="IPR032675">
    <property type="entry name" value="LRR_dom_sf"/>
</dbReference>
<dbReference type="SUPFAM" id="SSF52058">
    <property type="entry name" value="L domain-like"/>
    <property type="match status" value="1"/>
</dbReference>
<feature type="compositionally biased region" description="Low complexity" evidence="3">
    <location>
        <begin position="29"/>
        <end position="40"/>
    </location>
</feature>
<dbReference type="PRINTS" id="PR00019">
    <property type="entry name" value="LEURICHRPT"/>
</dbReference>
<dbReference type="InterPro" id="IPR001611">
    <property type="entry name" value="Leu-rich_rpt"/>
</dbReference>
<feature type="region of interest" description="Disordered" evidence="3">
    <location>
        <begin position="542"/>
        <end position="584"/>
    </location>
</feature>
<sequence>MSRLPQPTSRSGSRSPLKSPSSPSPTPRAAPTASTLTPAKPRIRTQSVAPTPSPRQATPLRSQPSLKSLRPTPARSPTKSPARRTQPLPPEEDVPPVPSKPQLSIREQIALRRAEAKKLAAKSSSPAASGDFVGLEDASPETFNQPPAVDVDLGRWSIKETIERARSSGAINLASRDLPCLPSALFEIHLGIKPEPLKSVPVEPPITTATSSDVRKKASQNAPSWYEAQDLEVLKAWSNEIVELQPEISMFGSLKTVDLHNNKLTTLPDSFADLTALTTVDLSHNQLTSLPANFWALPNLTTLNLSHNALTALPFSAPFVAQGSNPLGRTRDPRGEWFSETITRATEPLPRLTVLEVSHNRISAAAIDHALEGPGLPALIIKLDLSENPLGKSDSLFRALGRLQRLKEIHMQRADIGDDSFPVSIFSSDDSLFPALKILDLEETYVSRPAMEAVFTPNILKQTVQFDVTTQEPPEGVLRIIVGKRVVREPWEIEAERRSKLRRNAAAAGPFATSSVSSSAAATGDVAKEPWEVEAEQGLLSDGAKRRARALATASQSSPSASASGANGSASTPGSPQKKPVEKEPWELEAEAGLLSAGARRRARAAAVAAALSGSSDPSAPATVSKTPSPTGSPSPSITPAAVASALANPQVYSASTQTLTLPPSTPPSKAAHMRSFSLASPALKKGLGGPATTELALAIPTPTLPLAAIVTQPFAQTLKVLILTGRRNDPSFSVPSVDGVYLPCLEELSLENCNLGDSVPVSHVSDNGDDFNRTSEPLLPLIARLFPSLRTLDLSYNALTSTALTKDALSVLILADSSATHEGDSSVKKGLRHLRLRGNRLNDLDGFQQLSERFRGNRDLPEWKLEELDLRDNEIGKLPPELGMLPLDVFLVDGNTFRVPPRRVWEREGTKGLLSWLRGRME</sequence>
<dbReference type="Pfam" id="PF00560">
    <property type="entry name" value="LRR_1"/>
    <property type="match status" value="1"/>
</dbReference>
<name>A0A1Y2I965_TRAC3</name>
<accession>A0A1Y2I965</accession>
<dbReference type="SMART" id="SM00364">
    <property type="entry name" value="LRR_BAC"/>
    <property type="match status" value="3"/>
</dbReference>
<feature type="compositionally biased region" description="Low complexity" evidence="3">
    <location>
        <begin position="552"/>
        <end position="576"/>
    </location>
</feature>
<feature type="region of interest" description="Disordered" evidence="3">
    <location>
        <begin position="119"/>
        <end position="146"/>
    </location>
</feature>
<proteinExistence type="predicted"/>
<evidence type="ECO:0000313" key="4">
    <source>
        <dbReference type="EMBL" id="OSC97686.1"/>
    </source>
</evidence>
<reference evidence="4 5" key="1">
    <citation type="journal article" date="2015" name="Biotechnol. Biofuels">
        <title>Enhanced degradation of softwood versus hardwood by the white-rot fungus Pycnoporus coccineus.</title>
        <authorList>
            <person name="Couturier M."/>
            <person name="Navarro D."/>
            <person name="Chevret D."/>
            <person name="Henrissat B."/>
            <person name="Piumi F."/>
            <person name="Ruiz-Duenas F.J."/>
            <person name="Martinez A.T."/>
            <person name="Grigoriev I.V."/>
            <person name="Riley R."/>
            <person name="Lipzen A."/>
            <person name="Berrin J.G."/>
            <person name="Master E.R."/>
            <person name="Rosso M.N."/>
        </authorList>
    </citation>
    <scope>NUCLEOTIDE SEQUENCE [LARGE SCALE GENOMIC DNA]</scope>
    <source>
        <strain evidence="4 5">BRFM310</strain>
    </source>
</reference>
<dbReference type="OrthoDB" id="1517790at2759"/>
<dbReference type="SUPFAM" id="SSF52047">
    <property type="entry name" value="RNI-like"/>
    <property type="match status" value="1"/>
</dbReference>
<feature type="compositionally biased region" description="Low complexity" evidence="3">
    <location>
        <begin position="623"/>
        <end position="640"/>
    </location>
</feature>
<feature type="compositionally biased region" description="Low complexity" evidence="3">
    <location>
        <begin position="8"/>
        <end position="21"/>
    </location>
</feature>
<dbReference type="Gene3D" id="3.80.10.10">
    <property type="entry name" value="Ribonuclease Inhibitor"/>
    <property type="match status" value="3"/>
</dbReference>
<evidence type="ECO:0000313" key="5">
    <source>
        <dbReference type="Proteomes" id="UP000193067"/>
    </source>
</evidence>